<keyword evidence="2" id="KW-1185">Reference proteome</keyword>
<sequence>MWYSGYTGAVTLSTAGIQSVLSLNKINKTRTRSLQKPTITTTLRSLPDVLALVVFPQYQLNFLSIVPSLSAEPRE</sequence>
<gene>
    <name evidence="1" type="ORF">L3X38_001873</name>
</gene>
<organism evidence="1 2">
    <name type="scientific">Prunus dulcis</name>
    <name type="common">Almond</name>
    <name type="synonym">Amygdalus dulcis</name>
    <dbReference type="NCBI Taxonomy" id="3755"/>
    <lineage>
        <taxon>Eukaryota</taxon>
        <taxon>Viridiplantae</taxon>
        <taxon>Streptophyta</taxon>
        <taxon>Embryophyta</taxon>
        <taxon>Tracheophyta</taxon>
        <taxon>Spermatophyta</taxon>
        <taxon>Magnoliopsida</taxon>
        <taxon>eudicotyledons</taxon>
        <taxon>Gunneridae</taxon>
        <taxon>Pentapetalae</taxon>
        <taxon>rosids</taxon>
        <taxon>fabids</taxon>
        <taxon>Rosales</taxon>
        <taxon>Rosaceae</taxon>
        <taxon>Amygdaloideae</taxon>
        <taxon>Amygdaleae</taxon>
        <taxon>Prunus</taxon>
    </lineage>
</organism>
<reference evidence="1 2" key="1">
    <citation type="journal article" date="2022" name="G3 (Bethesda)">
        <title>Whole-genome sequence and methylome profiling of the almond [Prunus dulcis (Mill.) D.A. Webb] cultivar 'Nonpareil'.</title>
        <authorList>
            <person name="D'Amico-Willman K.M."/>
            <person name="Ouma W.Z."/>
            <person name="Meulia T."/>
            <person name="Sideli G.M."/>
            <person name="Gradziel T.M."/>
            <person name="Fresnedo-Ramirez J."/>
        </authorList>
    </citation>
    <scope>NUCLEOTIDE SEQUENCE [LARGE SCALE GENOMIC DNA]</scope>
    <source>
        <strain evidence="1">Clone GOH B32 T37-40</strain>
    </source>
</reference>
<dbReference type="Proteomes" id="UP001054821">
    <property type="component" value="Chromosome 1"/>
</dbReference>
<name>A0AAD4WTH6_PRUDU</name>
<accession>A0AAD4WTH6</accession>
<dbReference type="AlphaFoldDB" id="A0AAD4WTH6"/>
<comment type="caution">
    <text evidence="1">The sequence shown here is derived from an EMBL/GenBank/DDBJ whole genome shotgun (WGS) entry which is preliminary data.</text>
</comment>
<evidence type="ECO:0000313" key="2">
    <source>
        <dbReference type="Proteomes" id="UP001054821"/>
    </source>
</evidence>
<dbReference type="EMBL" id="JAJFAZ020000001">
    <property type="protein sequence ID" value="KAI5348986.1"/>
    <property type="molecule type" value="Genomic_DNA"/>
</dbReference>
<proteinExistence type="predicted"/>
<protein>
    <submittedName>
        <fullName evidence="1">Uncharacterized protein</fullName>
    </submittedName>
</protein>
<evidence type="ECO:0000313" key="1">
    <source>
        <dbReference type="EMBL" id="KAI5348986.1"/>
    </source>
</evidence>